<dbReference type="EMBL" id="CP104550">
    <property type="protein sequence ID" value="UXH31163.1"/>
    <property type="molecule type" value="Genomic_DNA"/>
</dbReference>
<protein>
    <submittedName>
        <fullName evidence="2">DUF2124 family protein</fullName>
    </submittedName>
</protein>
<evidence type="ECO:0000313" key="1">
    <source>
        <dbReference type="EMBL" id="MEJ8542844.1"/>
    </source>
</evidence>
<proteinExistence type="predicted"/>
<dbReference type="InterPro" id="IPR009183">
    <property type="entry name" value="UCP004962"/>
</dbReference>
<evidence type="ECO:0000313" key="2">
    <source>
        <dbReference type="EMBL" id="UXH31163.1"/>
    </source>
</evidence>
<organism evidence="2">
    <name type="scientific">Methanothermobacter wolfeii</name>
    <name type="common">Methanobacterium wolfei</name>
    <dbReference type="NCBI Taxonomy" id="145261"/>
    <lineage>
        <taxon>Archaea</taxon>
        <taxon>Methanobacteriati</taxon>
        <taxon>Methanobacteriota</taxon>
        <taxon>Methanomada group</taxon>
        <taxon>Methanobacteria</taxon>
        <taxon>Methanobacteriales</taxon>
        <taxon>Methanobacteriaceae</taxon>
        <taxon>Methanothermobacter</taxon>
    </lineage>
</organism>
<dbReference type="RefSeq" id="WP_074359181.1">
    <property type="nucleotide sequence ID" value="NZ_CP104550.1"/>
</dbReference>
<dbReference type="SMR" id="A0A9E7UMD6"/>
<keyword evidence="3" id="KW-1185">Reference proteome</keyword>
<reference evidence="1 3" key="2">
    <citation type="submission" date="2023-12" db="EMBL/GenBank/DDBJ databases">
        <title>Phenotypic and Genomic Characterization of Methanothermobacter wolfeii Strain BSEL, a CO2-Capturing Archaeon with Minimal Nutrient Requirements.</title>
        <authorList>
            <person name="Ale Enriquez F."/>
            <person name="Ahring B.K."/>
        </authorList>
    </citation>
    <scope>NUCLEOTIDE SEQUENCE [LARGE SCALE GENOMIC DNA]</scope>
    <source>
        <strain evidence="1 3">BSEL-1</strain>
    </source>
</reference>
<dbReference type="Proteomes" id="UP001065373">
    <property type="component" value="Chromosome"/>
</dbReference>
<accession>A0A9E7UMD6</accession>
<dbReference type="Proteomes" id="UP001369247">
    <property type="component" value="Unassembled WGS sequence"/>
</dbReference>
<reference evidence="2" key="1">
    <citation type="submission" date="2022-09" db="EMBL/GenBank/DDBJ databases">
        <title>Characterization of three MwoI isoschizomers from sequenced genome and metagenomes.</title>
        <authorList>
            <person name="Fomenkov A."/>
            <person name="Xu S.Y."/>
            <person name="Roberts R.J."/>
        </authorList>
    </citation>
    <scope>NUCLEOTIDE SEQUENCE</scope>
    <source>
        <strain evidence="2">DSM 2970</strain>
    </source>
</reference>
<dbReference type="Gene3D" id="3.40.50.2300">
    <property type="match status" value="1"/>
</dbReference>
<dbReference type="EMBL" id="JAXUHJ010000008">
    <property type="protein sequence ID" value="MEJ8542844.1"/>
    <property type="molecule type" value="Genomic_DNA"/>
</dbReference>
<dbReference type="PIRSF" id="PIRSF004962">
    <property type="entry name" value="UCP004962"/>
    <property type="match status" value="1"/>
</dbReference>
<name>A0A9E7UMD6_METWO</name>
<dbReference type="GeneID" id="75106857"/>
<sequence>MEKVKDFRGIKGHLGVFREETAKAERIGFAGVPGVCTPFAQLFAYAVRDKENLFIPSTDFERARTLELTDYGVELGEVNPGRVDVLVLLGGLSMPGIGSDIEDVKELVGKALKDDGKLMGLCYMDMFRKAGWYDLLDFDCVINADIEGFVLRKQE</sequence>
<dbReference type="AlphaFoldDB" id="A0A9E7UMD6"/>
<gene>
    <name evidence="2" type="ORF">N5910_06355</name>
    <name evidence="1" type="ORF">U2150_05000</name>
</gene>
<dbReference type="GeneID" id="58978864"/>
<evidence type="ECO:0000313" key="3">
    <source>
        <dbReference type="Proteomes" id="UP001369247"/>
    </source>
</evidence>
<dbReference type="Pfam" id="PF09897">
    <property type="entry name" value="DUF2124"/>
    <property type="match status" value="1"/>
</dbReference>
<dbReference type="KEGG" id="mwo:MWSIV6_1238"/>